<dbReference type="EMBL" id="LCCZ01000007">
    <property type="protein sequence ID" value="KKS44337.1"/>
    <property type="molecule type" value="Genomic_DNA"/>
</dbReference>
<reference evidence="2 3" key="1">
    <citation type="journal article" date="2015" name="Nature">
        <title>rRNA introns, odd ribosomes, and small enigmatic genomes across a large radiation of phyla.</title>
        <authorList>
            <person name="Brown C.T."/>
            <person name="Hug L.A."/>
            <person name="Thomas B.C."/>
            <person name="Sharon I."/>
            <person name="Castelle C.J."/>
            <person name="Singh A."/>
            <person name="Wilkins M.J."/>
            <person name="Williams K.H."/>
            <person name="Banfield J.F."/>
        </authorList>
    </citation>
    <scope>NUCLEOTIDE SEQUENCE [LARGE SCALE GENOMIC DNA]</scope>
</reference>
<dbReference type="Pfam" id="PF03781">
    <property type="entry name" value="FGE-sulfatase"/>
    <property type="match status" value="1"/>
</dbReference>
<dbReference type="InterPro" id="IPR042095">
    <property type="entry name" value="SUMF_sf"/>
</dbReference>
<dbReference type="AlphaFoldDB" id="A0A0G0Z6K5"/>
<gene>
    <name evidence="2" type="ORF">UV05_C0007G0027</name>
</gene>
<dbReference type="InterPro" id="IPR016187">
    <property type="entry name" value="CTDL_fold"/>
</dbReference>
<dbReference type="InterPro" id="IPR027417">
    <property type="entry name" value="P-loop_NTPase"/>
</dbReference>
<proteinExistence type="predicted"/>
<dbReference type="Proteomes" id="UP000034875">
    <property type="component" value="Unassembled WGS sequence"/>
</dbReference>
<evidence type="ECO:0000313" key="3">
    <source>
        <dbReference type="Proteomes" id="UP000034875"/>
    </source>
</evidence>
<organism evidence="2 3">
    <name type="scientific">candidate division CPR1 bacterium GW2011_GWA2_42_17</name>
    <dbReference type="NCBI Taxonomy" id="1618341"/>
    <lineage>
        <taxon>Bacteria</taxon>
        <taxon>candidate division CPR1</taxon>
    </lineage>
</organism>
<dbReference type="SUPFAM" id="SSF52540">
    <property type="entry name" value="P-loop containing nucleoside triphosphate hydrolases"/>
    <property type="match status" value="1"/>
</dbReference>
<feature type="domain" description="Sulfatase-modifying factor enzyme-like" evidence="1">
    <location>
        <begin position="189"/>
        <end position="415"/>
    </location>
</feature>
<accession>A0A0G0Z6K5</accession>
<dbReference type="InterPro" id="IPR051043">
    <property type="entry name" value="Sulfatase_Mod_Factor_Kinase"/>
</dbReference>
<dbReference type="Gene3D" id="3.90.1580.10">
    <property type="entry name" value="paralog of FGE (formylglycine-generating enzyme)"/>
    <property type="match status" value="1"/>
</dbReference>
<evidence type="ECO:0000313" key="2">
    <source>
        <dbReference type="EMBL" id="KKS44337.1"/>
    </source>
</evidence>
<name>A0A0G0Z6K5_9BACT</name>
<dbReference type="GO" id="GO:0120147">
    <property type="term" value="F:formylglycine-generating oxidase activity"/>
    <property type="evidence" value="ECO:0007669"/>
    <property type="project" value="TreeGrafter"/>
</dbReference>
<dbReference type="PANTHER" id="PTHR23150">
    <property type="entry name" value="SULFATASE MODIFYING FACTOR 1, 2"/>
    <property type="match status" value="1"/>
</dbReference>
<comment type="caution">
    <text evidence="2">The sequence shown here is derived from an EMBL/GenBank/DDBJ whole genome shotgun (WGS) entry which is preliminary data.</text>
</comment>
<dbReference type="InterPro" id="IPR005532">
    <property type="entry name" value="SUMF_dom"/>
</dbReference>
<evidence type="ECO:0000259" key="1">
    <source>
        <dbReference type="Pfam" id="PF03781"/>
    </source>
</evidence>
<dbReference type="PANTHER" id="PTHR23150:SF19">
    <property type="entry name" value="FORMYLGLYCINE-GENERATING ENZYME"/>
    <property type="match status" value="1"/>
</dbReference>
<dbReference type="Gene3D" id="3.40.50.300">
    <property type="entry name" value="P-loop containing nucleotide triphosphate hydrolases"/>
    <property type="match status" value="1"/>
</dbReference>
<dbReference type="SUPFAM" id="SSF56436">
    <property type="entry name" value="C-type lectin-like"/>
    <property type="match status" value="1"/>
</dbReference>
<sequence length="461" mass="53979">MSRKYNKIIENTQKKSWIDCLLALYIINLSEIWECLLSKYPAKQIASVSYENIIKNEMQQVSSLYKHLGINNISPVKKIIKQLRQNTGSGNFNIYKTKRTDDWQKFLSLSELQYISYRVEDRLKQIHTYHPHGKILVKVITPLGLDLKQIELAIVKQKNKTEKIKKQKEIKLIFYQKSRECVINEISREMVNIKSADYLVGSNNTKNTPPMIFKIAHFQVSKVYITNANFCSLLNYLNDNDVVNSLHGNYLFYNPNMPAERGGKIFLNNKEKYCVISGFENHPANWVSWLGAATFAKWGGMRLIEEIEWEYLAWQSLEINKEQINQSNSNISYTIGDTSEVYHYDKNTLGIYDMFGNVRTWCRNWYHHNSYFNDNPTFVKSVRGGSWNRNITSIYSRDYKPWLISARGIGFRVVKDKNCVLLNDKKFLADITCVIKLANQQHNSFKKLLEINQLIDKIFQH</sequence>
<protein>
    <recommendedName>
        <fullName evidence="1">Sulfatase-modifying factor enzyme-like domain-containing protein</fullName>
    </recommendedName>
</protein>